<dbReference type="InterPro" id="IPR016161">
    <property type="entry name" value="Ald_DH/histidinol_DH"/>
</dbReference>
<dbReference type="AlphaFoldDB" id="A0A4Y8RD24"/>
<comment type="similarity">
    <text evidence="1">Belongs to the aldehyde dehydrogenase family.</text>
</comment>
<dbReference type="InterPro" id="IPR051020">
    <property type="entry name" value="ALDH-related_metabolic_enz"/>
</dbReference>
<dbReference type="PANTHER" id="PTHR42991">
    <property type="entry name" value="ALDEHYDE DEHYDROGENASE"/>
    <property type="match status" value="1"/>
</dbReference>
<name>A0A4Y8RD24_9HYPH</name>
<reference evidence="4 5" key="1">
    <citation type="submission" date="2019-03" db="EMBL/GenBank/DDBJ databases">
        <title>Jiella endophytica sp. nov., a novel endophytic bacterium isolated from root of Ficus microcarpa Linn. f.</title>
        <authorList>
            <person name="Tuo L."/>
        </authorList>
    </citation>
    <scope>NUCLEOTIDE SEQUENCE [LARGE SCALE GENOMIC DNA]</scope>
    <source>
        <strain evidence="4 5">CBS5Q-3</strain>
    </source>
</reference>
<gene>
    <name evidence="4" type="ORF">E3C22_20440</name>
</gene>
<dbReference type="OrthoDB" id="9761688at2"/>
<dbReference type="Gene3D" id="3.40.605.10">
    <property type="entry name" value="Aldehyde Dehydrogenase, Chain A, domain 1"/>
    <property type="match status" value="1"/>
</dbReference>
<dbReference type="InterPro" id="IPR015590">
    <property type="entry name" value="Aldehyde_DH_dom"/>
</dbReference>
<keyword evidence="2" id="KW-0560">Oxidoreductase</keyword>
<comment type="caution">
    <text evidence="4">The sequence shown here is derived from an EMBL/GenBank/DDBJ whole genome shotgun (WGS) entry which is preliminary data.</text>
</comment>
<dbReference type="InterPro" id="IPR016162">
    <property type="entry name" value="Ald_DH_N"/>
</dbReference>
<feature type="domain" description="Aldehyde dehydrogenase" evidence="3">
    <location>
        <begin position="23"/>
        <end position="477"/>
    </location>
</feature>
<dbReference type="GO" id="GO:0008911">
    <property type="term" value="F:lactaldehyde dehydrogenase (NAD+) activity"/>
    <property type="evidence" value="ECO:0007669"/>
    <property type="project" value="TreeGrafter"/>
</dbReference>
<dbReference type="Proteomes" id="UP000298179">
    <property type="component" value="Unassembled WGS sequence"/>
</dbReference>
<evidence type="ECO:0000313" key="4">
    <source>
        <dbReference type="EMBL" id="TFF19140.1"/>
    </source>
</evidence>
<organism evidence="4 5">
    <name type="scientific">Jiella endophytica</name>
    <dbReference type="NCBI Taxonomy" id="2558362"/>
    <lineage>
        <taxon>Bacteria</taxon>
        <taxon>Pseudomonadati</taxon>
        <taxon>Pseudomonadota</taxon>
        <taxon>Alphaproteobacteria</taxon>
        <taxon>Hyphomicrobiales</taxon>
        <taxon>Aurantimonadaceae</taxon>
        <taxon>Jiella</taxon>
    </lineage>
</organism>
<evidence type="ECO:0000259" key="3">
    <source>
        <dbReference type="Pfam" id="PF00171"/>
    </source>
</evidence>
<dbReference type="SUPFAM" id="SSF53720">
    <property type="entry name" value="ALDH-like"/>
    <property type="match status" value="1"/>
</dbReference>
<evidence type="ECO:0000256" key="1">
    <source>
        <dbReference type="ARBA" id="ARBA00009986"/>
    </source>
</evidence>
<dbReference type="Pfam" id="PF00171">
    <property type="entry name" value="Aldedh"/>
    <property type="match status" value="1"/>
</dbReference>
<dbReference type="EMBL" id="SOZD01000007">
    <property type="protein sequence ID" value="TFF19140.1"/>
    <property type="molecule type" value="Genomic_DNA"/>
</dbReference>
<dbReference type="InterPro" id="IPR016163">
    <property type="entry name" value="Ald_DH_C"/>
</dbReference>
<evidence type="ECO:0000256" key="2">
    <source>
        <dbReference type="ARBA" id="ARBA00023002"/>
    </source>
</evidence>
<dbReference type="PANTHER" id="PTHR42991:SF1">
    <property type="entry name" value="ALDEHYDE DEHYDROGENASE"/>
    <property type="match status" value="1"/>
</dbReference>
<keyword evidence="5" id="KW-1185">Reference proteome</keyword>
<sequence length="483" mass="51557">MAYPFETTSDGIATCLMLLDGEWIGGEEDGCEVLDKFTLEPVARLPSSSPRQIAAMLDVAAGRFEADQLSAFERGEILDRVADRILAQADTFLEVMQIETGYTTSDCRNEINRTVETYRLSAEEARRLAGEVVAIAGARGQAKRTAYTLRVPLGVVLAVTPFNAPMNTVAHKLGPALAAGNTVVLKPASQTPRTACLVAQTFLDAGLPAGHLQVFHGSGPAVSAALRDERVRYVAFTGSTGVGRKIQEQAGLRRTQMELGSIAFTILDKDADLERAVPKAIAAGYRKAGQVCTSVQILLVHEDVADLVATQMARGVKDLVYGDPSKDGCVTGPLISLQDAERVEGWIKDALNDGATLLAGGTRENAVVAPTLLSNVTPTMRVGCNEIFGPVVCIETFQNFDAAIARVNSTPYGLATGVFTNRLDHALRATQALRVGGVHINETSSSRADMMPYGGSKDSGFGREGPAYAIKEMTEERLVSFSF</sequence>
<protein>
    <submittedName>
        <fullName evidence="4">Aldehyde dehydrogenase family protein</fullName>
    </submittedName>
</protein>
<proteinExistence type="inferred from homology"/>
<accession>A0A4Y8RD24</accession>
<dbReference type="Gene3D" id="3.40.309.10">
    <property type="entry name" value="Aldehyde Dehydrogenase, Chain A, domain 2"/>
    <property type="match status" value="1"/>
</dbReference>
<evidence type="ECO:0000313" key="5">
    <source>
        <dbReference type="Proteomes" id="UP000298179"/>
    </source>
</evidence>